<dbReference type="InterPro" id="IPR016032">
    <property type="entry name" value="Sig_transdc_resp-reg_C-effctor"/>
</dbReference>
<accession>A0ABU3C384</accession>
<evidence type="ECO:0000256" key="2">
    <source>
        <dbReference type="ARBA" id="ARBA00023125"/>
    </source>
</evidence>
<dbReference type="EMBL" id="JAVRIB010000016">
    <property type="protein sequence ID" value="MDT0636005.1"/>
    <property type="molecule type" value="Genomic_DNA"/>
</dbReference>
<evidence type="ECO:0000259" key="4">
    <source>
        <dbReference type="PROSITE" id="PS01124"/>
    </source>
</evidence>
<dbReference type="PANTHER" id="PTHR46796">
    <property type="entry name" value="HTH-TYPE TRANSCRIPTIONAL ACTIVATOR RHAS-RELATED"/>
    <property type="match status" value="1"/>
</dbReference>
<keyword evidence="7" id="KW-1185">Reference proteome</keyword>
<feature type="domain" description="HTH araC/xylS-type" evidence="4">
    <location>
        <begin position="217"/>
        <end position="318"/>
    </location>
</feature>
<dbReference type="PROSITE" id="PS00622">
    <property type="entry name" value="HTH_LUXR_1"/>
    <property type="match status" value="1"/>
</dbReference>
<dbReference type="Gene3D" id="1.10.10.10">
    <property type="entry name" value="Winged helix-like DNA-binding domain superfamily/Winged helix DNA-binding domain"/>
    <property type="match status" value="1"/>
</dbReference>
<dbReference type="InterPro" id="IPR036388">
    <property type="entry name" value="WH-like_DNA-bd_sf"/>
</dbReference>
<keyword evidence="3" id="KW-0804">Transcription</keyword>
<dbReference type="InterPro" id="IPR020449">
    <property type="entry name" value="Tscrpt_reg_AraC-type_HTH"/>
</dbReference>
<dbReference type="Gene3D" id="1.10.10.60">
    <property type="entry name" value="Homeodomain-like"/>
    <property type="match status" value="1"/>
</dbReference>
<dbReference type="PROSITE" id="PS50043">
    <property type="entry name" value="HTH_LUXR_2"/>
    <property type="match status" value="1"/>
</dbReference>
<evidence type="ECO:0000256" key="1">
    <source>
        <dbReference type="ARBA" id="ARBA00023015"/>
    </source>
</evidence>
<evidence type="ECO:0000313" key="6">
    <source>
        <dbReference type="EMBL" id="MDT0636005.1"/>
    </source>
</evidence>
<sequence length="431" mass="47983">MDITTDLPSRDFQAARRRFREFAPFKDFVNATFPWLEFKTSWRRDFVADAVGYAGQQHLIMQLQTPAVHVQRPRRRAESDQVGHIKFFWQLSGMTALEQGGQEVVMRPGDTTVCDTARAYRLRVADHARFAVLLLPYDSYPDWFRTAERLVATRLTERATTRAALCALMSLMQSTAAGDDDCVEDVVLPVQSMLCNSLERMAGRPRHGAPEGRSLLQRVQAHIDRNLHDPGLSPGELARAVNLSRRGLYLALKRHGLTPARLITDTRLARCRQALADPARQARTITDIAFEYGFADAARFSHIFRACHGMPPREWRHRVLADEQFNAAGRDAVAPGGNAMRTVGSAGTAASASPTAVFTRRERQILTHLPECGSNADVARSLSVSENTVKFHLKSIYRKLGVSGRLPAIRAAGALGLLDFSQTPMHARSDL</sequence>
<protein>
    <submittedName>
        <fullName evidence="6">Helix-turn-helix domain-containing protein</fullName>
    </submittedName>
</protein>
<reference evidence="6 7" key="1">
    <citation type="submission" date="2023-09" db="EMBL/GenBank/DDBJ databases">
        <authorList>
            <person name="Rey-Velasco X."/>
        </authorList>
    </citation>
    <scope>NUCLEOTIDE SEQUENCE [LARGE SCALE GENOMIC DNA]</scope>
    <source>
        <strain evidence="6 7">W335</strain>
    </source>
</reference>
<dbReference type="InterPro" id="IPR050204">
    <property type="entry name" value="AraC_XylS_family_regulators"/>
</dbReference>
<dbReference type="SMART" id="SM00421">
    <property type="entry name" value="HTH_LUXR"/>
    <property type="match status" value="1"/>
</dbReference>
<keyword evidence="1" id="KW-0805">Transcription regulation</keyword>
<evidence type="ECO:0000256" key="3">
    <source>
        <dbReference type="ARBA" id="ARBA00023163"/>
    </source>
</evidence>
<feature type="domain" description="HTH luxR-type" evidence="5">
    <location>
        <begin position="351"/>
        <end position="416"/>
    </location>
</feature>
<dbReference type="InterPro" id="IPR009057">
    <property type="entry name" value="Homeodomain-like_sf"/>
</dbReference>
<organism evidence="6 7">
    <name type="scientific">Spectribacter hydrogenoxidans</name>
    <dbReference type="NCBI Taxonomy" id="3075608"/>
    <lineage>
        <taxon>Bacteria</taxon>
        <taxon>Pseudomonadati</taxon>
        <taxon>Pseudomonadota</taxon>
        <taxon>Gammaproteobacteria</taxon>
        <taxon>Salinisphaerales</taxon>
        <taxon>Salinisphaeraceae</taxon>
        <taxon>Spectribacter</taxon>
    </lineage>
</organism>
<dbReference type="Pfam" id="PF14525">
    <property type="entry name" value="AraC_binding_2"/>
    <property type="match status" value="1"/>
</dbReference>
<comment type="caution">
    <text evidence="6">The sequence shown here is derived from an EMBL/GenBank/DDBJ whole genome shotgun (WGS) entry which is preliminary data.</text>
</comment>
<gene>
    <name evidence="6" type="ORF">RM532_13700</name>
</gene>
<dbReference type="CDD" id="cd06170">
    <property type="entry name" value="LuxR_C_like"/>
    <property type="match status" value="1"/>
</dbReference>
<dbReference type="Pfam" id="PF12833">
    <property type="entry name" value="HTH_18"/>
    <property type="match status" value="1"/>
</dbReference>
<dbReference type="SUPFAM" id="SSF46894">
    <property type="entry name" value="C-terminal effector domain of the bipartite response regulators"/>
    <property type="match status" value="1"/>
</dbReference>
<proteinExistence type="predicted"/>
<dbReference type="PANTHER" id="PTHR46796:SF6">
    <property type="entry name" value="ARAC SUBFAMILY"/>
    <property type="match status" value="1"/>
</dbReference>
<dbReference type="SMART" id="SM00342">
    <property type="entry name" value="HTH_ARAC"/>
    <property type="match status" value="1"/>
</dbReference>
<dbReference type="InterPro" id="IPR018060">
    <property type="entry name" value="HTH_AraC"/>
</dbReference>
<dbReference type="PRINTS" id="PR00038">
    <property type="entry name" value="HTHLUXR"/>
</dbReference>
<evidence type="ECO:0000313" key="7">
    <source>
        <dbReference type="Proteomes" id="UP001251857"/>
    </source>
</evidence>
<dbReference type="Pfam" id="PF00196">
    <property type="entry name" value="GerE"/>
    <property type="match status" value="1"/>
</dbReference>
<dbReference type="InterPro" id="IPR035418">
    <property type="entry name" value="AraC-bd_2"/>
</dbReference>
<dbReference type="SUPFAM" id="SSF46689">
    <property type="entry name" value="Homeodomain-like"/>
    <property type="match status" value="1"/>
</dbReference>
<keyword evidence="2" id="KW-0238">DNA-binding</keyword>
<dbReference type="PRINTS" id="PR00032">
    <property type="entry name" value="HTHARAC"/>
</dbReference>
<evidence type="ECO:0000259" key="5">
    <source>
        <dbReference type="PROSITE" id="PS50043"/>
    </source>
</evidence>
<dbReference type="PROSITE" id="PS01124">
    <property type="entry name" value="HTH_ARAC_FAMILY_2"/>
    <property type="match status" value="1"/>
</dbReference>
<dbReference type="Proteomes" id="UP001251857">
    <property type="component" value="Unassembled WGS sequence"/>
</dbReference>
<dbReference type="RefSeq" id="WP_311653900.1">
    <property type="nucleotide sequence ID" value="NZ_JAVRIB010000016.1"/>
</dbReference>
<dbReference type="InterPro" id="IPR000792">
    <property type="entry name" value="Tscrpt_reg_LuxR_C"/>
</dbReference>
<name>A0ABU3C384_9GAMM</name>